<dbReference type="Pfam" id="PF00335">
    <property type="entry name" value="Tetraspanin"/>
    <property type="match status" value="1"/>
</dbReference>
<name>A0A653DHZ9_CALMS</name>
<dbReference type="InterPro" id="IPR018499">
    <property type="entry name" value="Tetraspanin/Peripherin"/>
</dbReference>
<sequence length="210" mass="23196">FQNFIQPKVIEQVSYAILAIGVLIFLVSFLGYCGALKESQCMLTTYGILLILILVLEIAAGVLAFVYKSKVETETKDVLITSLSHYKSANEDTDAVTQAWDQLQMNLKCCGVNNYTDYAQNQGLRNASRLMPESCCKLNEDKSPLTDTCTTSPNESNSYYMQGCYNSVVGLLKNNLEVVIGVVAGLAVIEVLGIFLSFCLAKNITDYEHR</sequence>
<dbReference type="PRINTS" id="PR00259">
    <property type="entry name" value="TMFOUR"/>
</dbReference>
<keyword evidence="3 6" id="KW-0812">Transmembrane</keyword>
<comment type="caution">
    <text evidence="6">Lacks conserved residue(s) required for the propagation of feature annotation.</text>
</comment>
<dbReference type="PROSITE" id="PS00421">
    <property type="entry name" value="TM4_1"/>
    <property type="match status" value="1"/>
</dbReference>
<reference evidence="7 8" key="1">
    <citation type="submission" date="2019-01" db="EMBL/GenBank/DDBJ databases">
        <authorList>
            <person name="Sayadi A."/>
        </authorList>
    </citation>
    <scope>NUCLEOTIDE SEQUENCE [LARGE SCALE GENOMIC DNA]</scope>
</reference>
<evidence type="ECO:0000256" key="3">
    <source>
        <dbReference type="ARBA" id="ARBA00022692"/>
    </source>
</evidence>
<dbReference type="OrthoDB" id="6134317at2759"/>
<feature type="transmembrane region" description="Helical" evidence="6">
    <location>
        <begin position="12"/>
        <end position="34"/>
    </location>
</feature>
<dbReference type="PANTHER" id="PTHR19282:SF552">
    <property type="entry name" value="TETRASPANIN"/>
    <property type="match status" value="1"/>
</dbReference>
<organism evidence="7 8">
    <name type="scientific">Callosobruchus maculatus</name>
    <name type="common">Southern cowpea weevil</name>
    <name type="synonym">Pulse bruchid</name>
    <dbReference type="NCBI Taxonomy" id="64391"/>
    <lineage>
        <taxon>Eukaryota</taxon>
        <taxon>Metazoa</taxon>
        <taxon>Ecdysozoa</taxon>
        <taxon>Arthropoda</taxon>
        <taxon>Hexapoda</taxon>
        <taxon>Insecta</taxon>
        <taxon>Pterygota</taxon>
        <taxon>Neoptera</taxon>
        <taxon>Endopterygota</taxon>
        <taxon>Coleoptera</taxon>
        <taxon>Polyphaga</taxon>
        <taxon>Cucujiformia</taxon>
        <taxon>Chrysomeloidea</taxon>
        <taxon>Chrysomelidae</taxon>
        <taxon>Bruchinae</taxon>
        <taxon>Bruchini</taxon>
        <taxon>Callosobruchus</taxon>
    </lineage>
</organism>
<dbReference type="PANTHER" id="PTHR19282">
    <property type="entry name" value="TETRASPANIN"/>
    <property type="match status" value="1"/>
</dbReference>
<evidence type="ECO:0000256" key="1">
    <source>
        <dbReference type="ARBA" id="ARBA00004141"/>
    </source>
</evidence>
<dbReference type="GO" id="GO:0005886">
    <property type="term" value="C:plasma membrane"/>
    <property type="evidence" value="ECO:0007669"/>
    <property type="project" value="TreeGrafter"/>
</dbReference>
<proteinExistence type="inferred from homology"/>
<feature type="transmembrane region" description="Helical" evidence="6">
    <location>
        <begin position="46"/>
        <end position="67"/>
    </location>
</feature>
<dbReference type="InterPro" id="IPR018503">
    <property type="entry name" value="Tetraspanin_CS"/>
</dbReference>
<evidence type="ECO:0000313" key="7">
    <source>
        <dbReference type="EMBL" id="VEN59487.1"/>
    </source>
</evidence>
<keyword evidence="5 6" id="KW-0472">Membrane</keyword>
<evidence type="ECO:0000256" key="4">
    <source>
        <dbReference type="ARBA" id="ARBA00022989"/>
    </source>
</evidence>
<dbReference type="InterPro" id="IPR000301">
    <property type="entry name" value="Tetraspanin_animals"/>
</dbReference>
<comment type="similarity">
    <text evidence="2 6">Belongs to the tetraspanin (TM4SF) family.</text>
</comment>
<keyword evidence="4 6" id="KW-1133">Transmembrane helix</keyword>
<dbReference type="EMBL" id="CAACVG010012044">
    <property type="protein sequence ID" value="VEN59487.1"/>
    <property type="molecule type" value="Genomic_DNA"/>
</dbReference>
<keyword evidence="8" id="KW-1185">Reference proteome</keyword>
<evidence type="ECO:0000256" key="6">
    <source>
        <dbReference type="RuleBase" id="RU361218"/>
    </source>
</evidence>
<comment type="subcellular location">
    <subcellularLocation>
        <location evidence="1 6">Membrane</location>
        <topology evidence="1 6">Multi-pass membrane protein</topology>
    </subcellularLocation>
</comment>
<dbReference type="CDD" id="cd03156">
    <property type="entry name" value="uroplakin_I_like_LEL"/>
    <property type="match status" value="1"/>
</dbReference>
<evidence type="ECO:0000256" key="5">
    <source>
        <dbReference type="ARBA" id="ARBA00023136"/>
    </source>
</evidence>
<dbReference type="SUPFAM" id="SSF48652">
    <property type="entry name" value="Tetraspanin"/>
    <property type="match status" value="1"/>
</dbReference>
<accession>A0A653DHZ9</accession>
<dbReference type="Gene3D" id="1.10.1450.10">
    <property type="entry name" value="Tetraspanin"/>
    <property type="match status" value="1"/>
</dbReference>
<dbReference type="PIRSF" id="PIRSF002419">
    <property type="entry name" value="Tetraspanin"/>
    <property type="match status" value="1"/>
</dbReference>
<dbReference type="InterPro" id="IPR008952">
    <property type="entry name" value="Tetraspanin_EC2_sf"/>
</dbReference>
<protein>
    <recommendedName>
        <fullName evidence="6">Tetraspanin</fullName>
    </recommendedName>
</protein>
<gene>
    <name evidence="7" type="ORF">CALMAC_LOCUS17483</name>
</gene>
<feature type="non-terminal residue" evidence="7">
    <location>
        <position position="1"/>
    </location>
</feature>
<feature type="transmembrane region" description="Helical" evidence="6">
    <location>
        <begin position="178"/>
        <end position="201"/>
    </location>
</feature>
<dbReference type="AlphaFoldDB" id="A0A653DHZ9"/>
<evidence type="ECO:0000256" key="2">
    <source>
        <dbReference type="ARBA" id="ARBA00006840"/>
    </source>
</evidence>
<evidence type="ECO:0000313" key="8">
    <source>
        <dbReference type="Proteomes" id="UP000410492"/>
    </source>
</evidence>
<dbReference type="Proteomes" id="UP000410492">
    <property type="component" value="Unassembled WGS sequence"/>
</dbReference>